<dbReference type="Pfam" id="PF11894">
    <property type="entry name" value="Nup192"/>
    <property type="match status" value="3"/>
</dbReference>
<dbReference type="EMBL" id="CM008974">
    <property type="protein sequence ID" value="PNW73920.1"/>
    <property type="molecule type" value="Genomic_DNA"/>
</dbReference>
<comment type="subcellular location">
    <subcellularLocation>
        <location evidence="1">Nucleus</location>
    </subcellularLocation>
</comment>
<dbReference type="PANTHER" id="PTHR31344">
    <property type="entry name" value="NUCLEAR PORE COMPLEX PROTEIN NUP205"/>
    <property type="match status" value="1"/>
</dbReference>
<dbReference type="ExpressionAtlas" id="A0A2K3D060">
    <property type="expression patterns" value="baseline"/>
</dbReference>
<dbReference type="GO" id="GO:0005643">
    <property type="term" value="C:nuclear pore"/>
    <property type="evidence" value="ECO:0007669"/>
    <property type="project" value="InterPro"/>
</dbReference>
<gene>
    <name evidence="6" type="ORF">CHLRE_13g578100v5</name>
</gene>
<organism evidence="6 7">
    <name type="scientific">Chlamydomonas reinhardtii</name>
    <name type="common">Chlamydomonas smithii</name>
    <dbReference type="NCBI Taxonomy" id="3055"/>
    <lineage>
        <taxon>Eukaryota</taxon>
        <taxon>Viridiplantae</taxon>
        <taxon>Chlorophyta</taxon>
        <taxon>core chlorophytes</taxon>
        <taxon>Chlorophyceae</taxon>
        <taxon>CS clade</taxon>
        <taxon>Chlamydomonadales</taxon>
        <taxon>Chlamydomonadaceae</taxon>
        <taxon>Chlamydomonas</taxon>
    </lineage>
</organism>
<dbReference type="OMA" id="NSYRIND"/>
<dbReference type="InParanoid" id="A0A2K3D060"/>
<keyword evidence="3" id="KW-0813">Transport</keyword>
<reference evidence="6 7" key="1">
    <citation type="journal article" date="2007" name="Science">
        <title>The Chlamydomonas genome reveals the evolution of key animal and plant functions.</title>
        <authorList>
            <person name="Merchant S.S."/>
            <person name="Prochnik S.E."/>
            <person name="Vallon O."/>
            <person name="Harris E.H."/>
            <person name="Karpowicz S.J."/>
            <person name="Witman G.B."/>
            <person name="Terry A."/>
            <person name="Salamov A."/>
            <person name="Fritz-Laylin L.K."/>
            <person name="Marechal-Drouard L."/>
            <person name="Marshall W.F."/>
            <person name="Qu L.H."/>
            <person name="Nelson D.R."/>
            <person name="Sanderfoot A.A."/>
            <person name="Spalding M.H."/>
            <person name="Kapitonov V.V."/>
            <person name="Ren Q."/>
            <person name="Ferris P."/>
            <person name="Lindquist E."/>
            <person name="Shapiro H."/>
            <person name="Lucas S.M."/>
            <person name="Grimwood J."/>
            <person name="Schmutz J."/>
            <person name="Cardol P."/>
            <person name="Cerutti H."/>
            <person name="Chanfreau G."/>
            <person name="Chen C.L."/>
            <person name="Cognat V."/>
            <person name="Croft M.T."/>
            <person name="Dent R."/>
            <person name="Dutcher S."/>
            <person name="Fernandez E."/>
            <person name="Fukuzawa H."/>
            <person name="Gonzalez-Ballester D."/>
            <person name="Gonzalez-Halphen D."/>
            <person name="Hallmann A."/>
            <person name="Hanikenne M."/>
            <person name="Hippler M."/>
            <person name="Inwood W."/>
            <person name="Jabbari K."/>
            <person name="Kalanon M."/>
            <person name="Kuras R."/>
            <person name="Lefebvre P.A."/>
            <person name="Lemaire S.D."/>
            <person name="Lobanov A.V."/>
            <person name="Lohr M."/>
            <person name="Manuell A."/>
            <person name="Meier I."/>
            <person name="Mets L."/>
            <person name="Mittag M."/>
            <person name="Mittelmeier T."/>
            <person name="Moroney J.V."/>
            <person name="Moseley J."/>
            <person name="Napoli C."/>
            <person name="Nedelcu A.M."/>
            <person name="Niyogi K."/>
            <person name="Novoselov S.V."/>
            <person name="Paulsen I.T."/>
            <person name="Pazour G."/>
            <person name="Purton S."/>
            <person name="Ral J.P."/>
            <person name="Riano-Pachon D.M."/>
            <person name="Riekhof W."/>
            <person name="Rymarquis L."/>
            <person name="Schroda M."/>
            <person name="Stern D."/>
            <person name="Umen J."/>
            <person name="Willows R."/>
            <person name="Wilson N."/>
            <person name="Zimmer S.L."/>
            <person name="Allmer J."/>
            <person name="Balk J."/>
            <person name="Bisova K."/>
            <person name="Chen C.J."/>
            <person name="Elias M."/>
            <person name="Gendler K."/>
            <person name="Hauser C."/>
            <person name="Lamb M.R."/>
            <person name="Ledford H."/>
            <person name="Long J.C."/>
            <person name="Minagawa J."/>
            <person name="Page M.D."/>
            <person name="Pan J."/>
            <person name="Pootakham W."/>
            <person name="Roje S."/>
            <person name="Rose A."/>
            <person name="Stahlberg E."/>
            <person name="Terauchi A.M."/>
            <person name="Yang P."/>
            <person name="Ball S."/>
            <person name="Bowler C."/>
            <person name="Dieckmann C.L."/>
            <person name="Gladyshev V.N."/>
            <person name="Green P."/>
            <person name="Jorgensen R."/>
            <person name="Mayfield S."/>
            <person name="Mueller-Roeber B."/>
            <person name="Rajamani S."/>
            <person name="Sayre R.T."/>
            <person name="Brokstein P."/>
            <person name="Dubchak I."/>
            <person name="Goodstein D."/>
            <person name="Hornick L."/>
            <person name="Huang Y.W."/>
            <person name="Jhaveri J."/>
            <person name="Luo Y."/>
            <person name="Martinez D."/>
            <person name="Ngau W.C."/>
            <person name="Otillar B."/>
            <person name="Poliakov A."/>
            <person name="Porter A."/>
            <person name="Szajkowski L."/>
            <person name="Werner G."/>
            <person name="Zhou K."/>
            <person name="Grigoriev I.V."/>
            <person name="Rokhsar D.S."/>
            <person name="Grossman A.R."/>
        </authorList>
    </citation>
    <scope>NUCLEOTIDE SEQUENCE [LARGE SCALE GENOMIC DNA]</scope>
    <source>
        <strain evidence="7">CC-503</strain>
    </source>
</reference>
<accession>A0A2K3D060</accession>
<keyword evidence="4" id="KW-0539">Nucleus</keyword>
<dbReference type="InterPro" id="IPR016024">
    <property type="entry name" value="ARM-type_fold"/>
</dbReference>
<evidence type="ECO:0000256" key="4">
    <source>
        <dbReference type="ARBA" id="ARBA00023242"/>
    </source>
</evidence>
<keyword evidence="7" id="KW-1185">Reference proteome</keyword>
<evidence type="ECO:0000256" key="3">
    <source>
        <dbReference type="ARBA" id="ARBA00022448"/>
    </source>
</evidence>
<dbReference type="RefSeq" id="XP_042917475.1">
    <property type="nucleotide sequence ID" value="XM_043069500.1"/>
</dbReference>
<dbReference type="STRING" id="3055.A0A2K3D060"/>
<sequence>MEYATLLELLQNLHSAGGVESDEILLYLQQFKEGFLKLLDFKGPSPESRRQVQSRKVTTAKFGVQELDLVPDVQHALLLSDELRLDELLCVEYLTSALEERGVFGAEYAAGLYLEERQVALRCLARLLAEDARTQQSAQHHAAGGGPAGTRTPHAQAIAAYVSELLSEKDASGRQVLVSRLIAILRDTSLEPRPGTALPLVRDEAGNPVGRGLLLQRERREAARCLLYAAAREPALAPAVAGELLELLAGLLSRMGGTGSGDLFLVEEAQLVLLAGCCVLVPHEGRAFQQTALQELVTATRSKVESVGQAGYGAALRLCWGLLALVSQAAPQDGAHWVREALKAGALAFMRQLFQHPHFKLDDVTHSHVVAAAVHHILAALLRTDAERAAGAFYQQLLQRSEAAIRPTAGHGHGAVLAYTPFPPESPEARADQLGSLLGLLADCFEAYPDLYLSNLADQEAGARPVRELLERAINSPVMRSSPEVRVPLLQLLAALAGSERGVHLVLRQMDAMAAVPALEVLTLRKLFHTVLAYCLRFFATTSEIQRQQQLQLQGGMGAAGLQGGSSLLSAYESIINPYEADILVAFLQLLKRVLCHGRPAEVAAFWAASSADLAPSLNGFPLQEPLFQLMCYPVQNSVKAALDEVLGALAAALPDLAPRLLERLLQCTVVKAPAAVLPTVPRLDIVQQLNEIEARREEYPETLALMRLLNALLGPLAAPPARAGAAGGGGGGAGGVGLPDGGADVSSFTLFIQQHVLGHLWTRGYRIAAQKWEVAAAAFTHLEQVLQLATRPGLPPPLPASEAAATGAKQPPGYLIMHDLLGGGPAYAALLHVLSPGYAAALTALAGDSDEVGAREAAVLAGLRLLNAALQLDGPFVESLAATNLSNRYQPLHQKLLSGGVRQAATLLQYVCYPDSADIQVEAIRLALELSARLPHLVELLSTAGAGGGAGGAGAAAGVPFISAAAAAGTVGAAASAAGLAAAAAAEDLSDVLGSLRRGFAQAMAAGVACPNALDNLDAPPAERLGPYGGSPGSDSPADPRAALVLRLMLATSAPSLPTPSFAHLLLGYDMECALGGRLDESLLIPHQEYSCLTILERLLTQHDMRMALTKPKLYSQCLCLLHRLAASPAAGLPMLEYLSPKNNPLIPSLRGLLTLELPGGGHGGGGGGLAGMVLGEAAEARPHELSAALHSRSWYMRITGLLLLRLQHEDSARQLLAELFAPPGAPALPTDPHAANGNGNGYGGYSAVSSSVAGTSTLLDTMRAASGLVFPEPQLSDLSQEQRRMLQDLGAGESPPLEQLLTNPALMSAAGVAMASDTGDLLFSVDALFGLLRRRLDAYAARAGGVAGLGGAAEAGAEAARGALRHAARHNAYVLLAGAQAAAVEAWQQLVQVVFTRSYELLNGLLRGGAAEALYEVLVAALEAVRRLMGRHDGAAERAAGPLCSAARVLLSKLQEQAILHVSLGQASDPLAAVRVPSRCQALLRLLVDLIRAAHARRTPAVRLQLYAATLQYLQLSRGSKLATSCAPAVLAALLQGWGTPAEAVAVLDQSEELIERANAAVVAEAGPALVEALAADALNGSAPPLGQAVSLHLLRALLAVDSAHYGASSASSAPGSGAAAAASMAASAAAAAAAAGSAGAVVAAAAYSQGVPQQLLGQLAALPPSALTAAGKRARRSVHVLEAALALLAALAAAGPPAARAAAAQQLYSLNALTALNRCAALDVVPDDPTTSQPRPGLPGCGADGVRYRLNALAAPLLRLLLTVLAALPDSPAVRADAAAFAAAHHGLLCRAMSDAAAAGSRGGWVPGDSELELADLGLGLLVRLVPALPSLPPLVAEPLKAAAYKLAFQFCCLEERSASPLVQSLRAARREASSAGAGGGAGAAHPHANGGNGSSAMVVAGEEAAGAGLGGGAAGGRGEAASRGARIMSVRCSLARLLRDMSAAAVAAPSAHAPAAGSGGGGATANGGAGGGAAPAGLLRAVGPPERRELDPLTGRPTLQLVRDMAQQACHDASAALDELCELLALLRLPDSHLDEATVSDRLRAYAPPGSATVAAAVAAGASAAGLAARRRLARHFWALAATALDRQLSRALFVLEAGLSTIAIHFLRCLPRPGAGAAAAGKDSAAAMDTDEVLAAASACLDLDLGALGGGGGGGGRALPAPGEAEARALGSPEELSNFMVQLQDTCRHAEELLTRLTDAAAEAGAAGGSAAGLPLGGLAAGGGGAGRGGPSVGGGVGWGSSLDAFGSASQPQQQPVEGIDMMVRALKMYCSRS</sequence>
<dbReference type="SUPFAM" id="SSF48371">
    <property type="entry name" value="ARM repeat"/>
    <property type="match status" value="1"/>
</dbReference>
<dbReference type="FunCoup" id="A0A2K3D060">
    <property type="interactions" value="1391"/>
</dbReference>
<evidence type="ECO:0000256" key="5">
    <source>
        <dbReference type="SAM" id="MobiDB-lite"/>
    </source>
</evidence>
<proteinExistence type="inferred from homology"/>
<evidence type="ECO:0000313" key="6">
    <source>
        <dbReference type="EMBL" id="PNW73920.1"/>
    </source>
</evidence>
<comment type="similarity">
    <text evidence="2">Belongs to the NUP186/NUP192/NUP205 family.</text>
</comment>
<protein>
    <submittedName>
        <fullName evidence="6">Uncharacterized protein</fullName>
    </submittedName>
</protein>
<dbReference type="KEGG" id="cre:CHLRE_13g578100v5"/>
<evidence type="ECO:0000313" key="7">
    <source>
        <dbReference type="Proteomes" id="UP000006906"/>
    </source>
</evidence>
<feature type="region of interest" description="Disordered" evidence="5">
    <location>
        <begin position="1879"/>
        <end position="1899"/>
    </location>
</feature>
<evidence type="ECO:0000256" key="1">
    <source>
        <dbReference type="ARBA" id="ARBA00004123"/>
    </source>
</evidence>
<dbReference type="InterPro" id="IPR021827">
    <property type="entry name" value="Nup186/Nup192/Nup205"/>
</dbReference>
<dbReference type="Proteomes" id="UP000006906">
    <property type="component" value="Chromosome 13"/>
</dbReference>
<dbReference type="Gramene" id="PNW73920">
    <property type="protein sequence ID" value="PNW73920"/>
    <property type="gene ID" value="CHLRE_13g578100v5"/>
</dbReference>
<dbReference type="OrthoDB" id="535363at2759"/>
<dbReference type="PANTHER" id="PTHR31344:SF0">
    <property type="entry name" value="NUCLEAR PORE COMPLEX PROTEIN NUP205"/>
    <property type="match status" value="1"/>
</dbReference>
<dbReference type="GeneID" id="5719271"/>
<name>A0A2K3D060_CHLRE</name>
<evidence type="ECO:0000256" key="2">
    <source>
        <dbReference type="ARBA" id="ARBA00005892"/>
    </source>
</evidence>